<sequence length="87" mass="9451">MTSGGETWVAGTRRLPREDLLSKRGCLSVGGAEPLPFSFCWILMRRSSVVCGKRWRRPLEAGLCSRIPGRSAEMSAALGTAAAPFRL</sequence>
<accession>A0AAV7WV68</accession>
<proteinExistence type="predicted"/>
<dbReference type="EMBL" id="JANPWB010000001">
    <property type="protein sequence ID" value="KAJ1216616.1"/>
    <property type="molecule type" value="Genomic_DNA"/>
</dbReference>
<evidence type="ECO:0000313" key="1">
    <source>
        <dbReference type="EMBL" id="KAJ1216616.1"/>
    </source>
</evidence>
<name>A0AAV7WV68_PLEWA</name>
<evidence type="ECO:0000313" key="2">
    <source>
        <dbReference type="Proteomes" id="UP001066276"/>
    </source>
</evidence>
<comment type="caution">
    <text evidence="1">The sequence shown here is derived from an EMBL/GenBank/DDBJ whole genome shotgun (WGS) entry which is preliminary data.</text>
</comment>
<protein>
    <submittedName>
        <fullName evidence="1">Uncharacterized protein</fullName>
    </submittedName>
</protein>
<gene>
    <name evidence="1" type="ORF">NDU88_004217</name>
</gene>
<organism evidence="1 2">
    <name type="scientific">Pleurodeles waltl</name>
    <name type="common">Iberian ribbed newt</name>
    <dbReference type="NCBI Taxonomy" id="8319"/>
    <lineage>
        <taxon>Eukaryota</taxon>
        <taxon>Metazoa</taxon>
        <taxon>Chordata</taxon>
        <taxon>Craniata</taxon>
        <taxon>Vertebrata</taxon>
        <taxon>Euteleostomi</taxon>
        <taxon>Amphibia</taxon>
        <taxon>Batrachia</taxon>
        <taxon>Caudata</taxon>
        <taxon>Salamandroidea</taxon>
        <taxon>Salamandridae</taxon>
        <taxon>Pleurodelinae</taxon>
        <taxon>Pleurodeles</taxon>
    </lineage>
</organism>
<keyword evidence="2" id="KW-1185">Reference proteome</keyword>
<dbReference type="AlphaFoldDB" id="A0AAV7WV68"/>
<dbReference type="Proteomes" id="UP001066276">
    <property type="component" value="Chromosome 1_1"/>
</dbReference>
<reference evidence="1" key="1">
    <citation type="journal article" date="2022" name="bioRxiv">
        <title>Sequencing and chromosome-scale assembly of the giantPleurodeles waltlgenome.</title>
        <authorList>
            <person name="Brown T."/>
            <person name="Elewa A."/>
            <person name="Iarovenko S."/>
            <person name="Subramanian E."/>
            <person name="Araus A.J."/>
            <person name="Petzold A."/>
            <person name="Susuki M."/>
            <person name="Suzuki K.-i.T."/>
            <person name="Hayashi T."/>
            <person name="Toyoda A."/>
            <person name="Oliveira C."/>
            <person name="Osipova E."/>
            <person name="Leigh N.D."/>
            <person name="Simon A."/>
            <person name="Yun M.H."/>
        </authorList>
    </citation>
    <scope>NUCLEOTIDE SEQUENCE</scope>
    <source>
        <strain evidence="1">20211129_DDA</strain>
        <tissue evidence="1">Liver</tissue>
    </source>
</reference>